<comment type="caution">
    <text evidence="1">The sequence shown here is derived from an EMBL/GenBank/DDBJ whole genome shotgun (WGS) entry which is preliminary data.</text>
</comment>
<protein>
    <submittedName>
        <fullName evidence="1">Uncharacterized protein</fullName>
    </submittedName>
</protein>
<sequence>MHDDAFINAFIVCEHMAAILRRIKRQRVLTLAHLILRKALPAEDVTLILPCLAISGRRL</sequence>
<gene>
    <name evidence="1" type="ORF">BA896_010960</name>
</gene>
<evidence type="ECO:0000313" key="2">
    <source>
        <dbReference type="Proteomes" id="UP000092634"/>
    </source>
</evidence>
<dbReference type="EMBL" id="MAQB02000001">
    <property type="protein sequence ID" value="OFJ49321.1"/>
    <property type="molecule type" value="Genomic_DNA"/>
</dbReference>
<name>A0A1E8PT10_9BURK</name>
<proteinExistence type="predicted"/>
<dbReference type="AlphaFoldDB" id="A0A1E8PT10"/>
<organism evidence="1 2">
    <name type="scientific">Janthinobacterium lividum</name>
    <dbReference type="NCBI Taxonomy" id="29581"/>
    <lineage>
        <taxon>Bacteria</taxon>
        <taxon>Pseudomonadati</taxon>
        <taxon>Pseudomonadota</taxon>
        <taxon>Betaproteobacteria</taxon>
        <taxon>Burkholderiales</taxon>
        <taxon>Oxalobacteraceae</taxon>
        <taxon>Janthinobacterium</taxon>
    </lineage>
</organism>
<dbReference type="Proteomes" id="UP000092634">
    <property type="component" value="Unassembled WGS sequence"/>
</dbReference>
<accession>A0A1E8PT10</accession>
<reference evidence="1 2" key="1">
    <citation type="submission" date="2016-10" db="EMBL/GenBank/DDBJ databases">
        <title>Updated version of Genome Assembly of Janthinobacterium lividum ERGS5:01.</title>
        <authorList>
            <person name="Kumar R."/>
            <person name="Acharya V."/>
            <person name="Singh D."/>
        </authorList>
    </citation>
    <scope>NUCLEOTIDE SEQUENCE [LARGE SCALE GENOMIC DNA]</scope>
    <source>
        <strain evidence="1 2">ERGS5:01</strain>
    </source>
</reference>
<evidence type="ECO:0000313" key="1">
    <source>
        <dbReference type="EMBL" id="OFJ49321.1"/>
    </source>
</evidence>